<accession>A0A514A077</accession>
<reference evidence="1 2" key="1">
    <citation type="submission" date="2019-04" db="EMBL/GenBank/DDBJ databases">
        <title>Novel bacteriophages capable of disrupting biofilms from clinical strains of Aeromonas hydrophila with intrinsic antibiotic resistance.</title>
        <authorList>
            <person name="Kabwe M."/>
            <person name="Brown T.L."/>
            <person name="Speirs L."/>
            <person name="Ku H."/>
            <person name="Leach M."/>
            <person name="Chan H.T."/>
            <person name="Petrovski S."/>
            <person name="Lock P."/>
            <person name="Tucci J."/>
        </authorList>
    </citation>
    <scope>NUCLEOTIDE SEQUENCE [LARGE SCALE GENOMIC DNA]</scope>
</reference>
<gene>
    <name evidence="1" type="ORF">LAh7_42</name>
</gene>
<protein>
    <submittedName>
        <fullName evidence="1">Uncharacterized protein</fullName>
    </submittedName>
</protein>
<sequence>MAHPKYTDVCKYCHKGGLRWKEKGGRWVLMQRDGRNGQVFPHKCNQVPWENRGYAKTNPYAKPAIRSAPVEGVEYLTAKEQREIIDAQFFEYMDNRGDPGDWDEYLACGWSLEPIAGVESCEGDPFQWIV</sequence>
<keyword evidence="2" id="KW-1185">Reference proteome</keyword>
<dbReference type="Proteomes" id="UP000318298">
    <property type="component" value="Segment"/>
</dbReference>
<dbReference type="EMBL" id="MK838113">
    <property type="protein sequence ID" value="QDH46690.1"/>
    <property type="molecule type" value="Genomic_DNA"/>
</dbReference>
<name>A0A514A077_9CAUD</name>
<organism evidence="1 2">
    <name type="scientific">Aeromonas phage LAh_7</name>
    <dbReference type="NCBI Taxonomy" id="2591031"/>
    <lineage>
        <taxon>Viruses</taxon>
        <taxon>Duplodnaviria</taxon>
        <taxon>Heunggongvirae</taxon>
        <taxon>Uroviricota</taxon>
        <taxon>Caudoviricetes</taxon>
        <taxon>Casjensviridae</taxon>
        <taxon>Sharonstreetvirus</taxon>
        <taxon>Sharonstreetvirus LAh7</taxon>
    </lineage>
</organism>
<evidence type="ECO:0000313" key="2">
    <source>
        <dbReference type="Proteomes" id="UP000318298"/>
    </source>
</evidence>
<evidence type="ECO:0000313" key="1">
    <source>
        <dbReference type="EMBL" id="QDH46690.1"/>
    </source>
</evidence>
<proteinExistence type="predicted"/>